<reference evidence="4" key="1">
    <citation type="journal article" date="2019" name="Int. J. Syst. Evol. Microbiol.">
        <title>The Global Catalogue of Microorganisms (GCM) 10K type strain sequencing project: providing services to taxonomists for standard genome sequencing and annotation.</title>
        <authorList>
            <consortium name="The Broad Institute Genomics Platform"/>
            <consortium name="The Broad Institute Genome Sequencing Center for Infectious Disease"/>
            <person name="Wu L."/>
            <person name="Ma J."/>
        </authorList>
    </citation>
    <scope>NUCLEOTIDE SEQUENCE [LARGE SCALE GENOMIC DNA]</scope>
    <source>
        <strain evidence="4">XZYJ18</strain>
    </source>
</reference>
<accession>A0ABV9DW76</accession>
<dbReference type="SUPFAM" id="SSF56300">
    <property type="entry name" value="Metallo-dependent phosphatases"/>
    <property type="match status" value="1"/>
</dbReference>
<evidence type="ECO:0000259" key="2">
    <source>
        <dbReference type="SMART" id="SM00854"/>
    </source>
</evidence>
<dbReference type="PANTHER" id="PTHR33393">
    <property type="entry name" value="POLYGLUTAMINE SYNTHESIS ACCESSORY PROTEIN RV0574C-RELATED"/>
    <property type="match status" value="1"/>
</dbReference>
<dbReference type="CDD" id="cd07381">
    <property type="entry name" value="MPP_CapA"/>
    <property type="match status" value="1"/>
</dbReference>
<dbReference type="Proteomes" id="UP001595923">
    <property type="component" value="Unassembled WGS sequence"/>
</dbReference>
<keyword evidence="4" id="KW-1185">Reference proteome</keyword>
<dbReference type="Pfam" id="PF09587">
    <property type="entry name" value="PGA_cap"/>
    <property type="match status" value="1"/>
</dbReference>
<dbReference type="EMBL" id="JBHSFQ010000005">
    <property type="protein sequence ID" value="MFC4561853.1"/>
    <property type="molecule type" value="Genomic_DNA"/>
</dbReference>
<gene>
    <name evidence="3" type="ORF">ACFO4E_08280</name>
</gene>
<feature type="domain" description="Capsule synthesis protein CapA" evidence="2">
    <location>
        <begin position="7"/>
        <end position="287"/>
    </location>
</feature>
<evidence type="ECO:0000313" key="3">
    <source>
        <dbReference type="EMBL" id="MFC4561853.1"/>
    </source>
</evidence>
<evidence type="ECO:0000313" key="4">
    <source>
        <dbReference type="Proteomes" id="UP001595923"/>
    </source>
</evidence>
<sequence>MGDGVVTVMLCGDVMTGRGVDQVLPHPLDPVLREPGCTDARAYVALAEAAHGPVPRPVGFSWPWGDVLTAVERFAPDVRLLNLETSVTHGSGFAPEKSVHYRMSPENLPVLTALRPDACALANNHVLDFGREGLQDTLDALTAAGLRGVGAGRDADEAGRPAVISTAGGRVAVFSCGMASSGIPRDWAATADRPGVQVLPDRAGSDGDDLADRVRAEKRAGAIVVVSVHWGSNWGYDVGPDLVRTAHGLVDAGADIVYGHSSHHPRPIEVYRGRPILYGCGDAVNDYEGIPGFARYRGDLRLVYVAAVRAGHGDLVSLRMLPLRARNLRLESAPAADADWLRAVLDRVSRPFGAAVDRAPDGTLSASATGRRPA</sequence>
<dbReference type="InterPro" id="IPR029052">
    <property type="entry name" value="Metallo-depent_PP-like"/>
</dbReference>
<proteinExistence type="inferred from homology"/>
<dbReference type="Gene3D" id="3.60.21.10">
    <property type="match status" value="1"/>
</dbReference>
<name>A0ABV9DW76_9ACTN</name>
<dbReference type="RefSeq" id="WP_378572514.1">
    <property type="nucleotide sequence ID" value="NZ_JBHSFQ010000005.1"/>
</dbReference>
<comment type="similarity">
    <text evidence="1">Belongs to the CapA family.</text>
</comment>
<comment type="caution">
    <text evidence="3">The sequence shown here is derived from an EMBL/GenBank/DDBJ whole genome shotgun (WGS) entry which is preliminary data.</text>
</comment>
<dbReference type="InterPro" id="IPR052169">
    <property type="entry name" value="CW_Biosynth-Accessory"/>
</dbReference>
<protein>
    <submittedName>
        <fullName evidence="3">CapA family protein</fullName>
    </submittedName>
</protein>
<dbReference type="InterPro" id="IPR019079">
    <property type="entry name" value="Capsule_synth_CapA"/>
</dbReference>
<dbReference type="SMART" id="SM00854">
    <property type="entry name" value="PGA_cap"/>
    <property type="match status" value="1"/>
</dbReference>
<evidence type="ECO:0000256" key="1">
    <source>
        <dbReference type="ARBA" id="ARBA00005662"/>
    </source>
</evidence>
<dbReference type="PANTHER" id="PTHR33393:SF11">
    <property type="entry name" value="POLYGLUTAMINE SYNTHESIS ACCESSORY PROTEIN RV0574C-RELATED"/>
    <property type="match status" value="1"/>
</dbReference>
<organism evidence="3 4">
    <name type="scientific">Nocardiopsis mangrovi</name>
    <dbReference type="NCBI Taxonomy" id="1179818"/>
    <lineage>
        <taxon>Bacteria</taxon>
        <taxon>Bacillati</taxon>
        <taxon>Actinomycetota</taxon>
        <taxon>Actinomycetes</taxon>
        <taxon>Streptosporangiales</taxon>
        <taxon>Nocardiopsidaceae</taxon>
        <taxon>Nocardiopsis</taxon>
    </lineage>
</organism>